<dbReference type="SUPFAM" id="SSF56420">
    <property type="entry name" value="Peptide deformylase"/>
    <property type="match status" value="1"/>
</dbReference>
<evidence type="ECO:0000256" key="5">
    <source>
        <dbReference type="HAMAP-Rule" id="MF_00163"/>
    </source>
</evidence>
<feature type="binding site" evidence="5">
    <location>
        <position position="103"/>
    </location>
    <ligand>
        <name>Fe cation</name>
        <dbReference type="ChEBI" id="CHEBI:24875"/>
    </ligand>
</feature>
<dbReference type="GO" id="GO:0009097">
    <property type="term" value="P:isoleucine biosynthetic process"/>
    <property type="evidence" value="ECO:0007669"/>
    <property type="project" value="TreeGrafter"/>
</dbReference>
<name>A0A9X4BIL6_9GAMM</name>
<evidence type="ECO:0000256" key="2">
    <source>
        <dbReference type="ARBA" id="ARBA00010759"/>
    </source>
</evidence>
<dbReference type="EC" id="3.5.1.88" evidence="5"/>
<keyword evidence="5" id="KW-0479">Metal-binding</keyword>
<dbReference type="InterPro" id="IPR050147">
    <property type="entry name" value="Ser/Thr_Dehydratase"/>
</dbReference>
<dbReference type="AlphaFoldDB" id="A0A9X4BIL6"/>
<organism evidence="7 8">
    <name type="scientific">Tahibacter soli</name>
    <dbReference type="NCBI Taxonomy" id="2983605"/>
    <lineage>
        <taxon>Bacteria</taxon>
        <taxon>Pseudomonadati</taxon>
        <taxon>Pseudomonadota</taxon>
        <taxon>Gammaproteobacteria</taxon>
        <taxon>Lysobacterales</taxon>
        <taxon>Rhodanobacteraceae</taxon>
        <taxon>Tahibacter</taxon>
    </lineage>
</organism>
<feature type="domain" description="Tryptophan synthase beta chain-like PALP" evidence="6">
    <location>
        <begin position="205"/>
        <end position="486"/>
    </location>
</feature>
<keyword evidence="3" id="KW-0663">Pyridoxal phosphate</keyword>
<dbReference type="GO" id="GO:0004794">
    <property type="term" value="F:threonine deaminase activity"/>
    <property type="evidence" value="ECO:0007669"/>
    <property type="project" value="TreeGrafter"/>
</dbReference>
<comment type="similarity">
    <text evidence="2 5">Belongs to the polypeptide deformylase family.</text>
</comment>
<dbReference type="Pfam" id="PF01327">
    <property type="entry name" value="Pep_deformylase"/>
    <property type="match status" value="1"/>
</dbReference>
<dbReference type="GO" id="GO:0006567">
    <property type="term" value="P:L-threonine catabolic process"/>
    <property type="evidence" value="ECO:0007669"/>
    <property type="project" value="TreeGrafter"/>
</dbReference>
<proteinExistence type="inferred from homology"/>
<dbReference type="InterPro" id="IPR023635">
    <property type="entry name" value="Peptide_deformylase"/>
</dbReference>
<accession>A0A9X4BIL6</accession>
<feature type="active site" evidence="5">
    <location>
        <position position="147"/>
    </location>
</feature>
<comment type="cofactor">
    <cofactor evidence="5">
        <name>Fe(2+)</name>
        <dbReference type="ChEBI" id="CHEBI:29033"/>
    </cofactor>
    <text evidence="5">Binds 1 Fe(2+) ion.</text>
</comment>
<keyword evidence="5" id="KW-0378">Hydrolase</keyword>
<protein>
    <recommendedName>
        <fullName evidence="5">Peptide deformylase</fullName>
        <shortName evidence="5">PDF</shortName>
        <ecNumber evidence="5">3.5.1.88</ecNumber>
    </recommendedName>
    <alternativeName>
        <fullName evidence="5">Polypeptide deformylase</fullName>
    </alternativeName>
</protein>
<dbReference type="Proteomes" id="UP001139971">
    <property type="component" value="Unassembled WGS sequence"/>
</dbReference>
<keyword evidence="5" id="KW-0408">Iron</keyword>
<feature type="binding site" evidence="5">
    <location>
        <position position="146"/>
    </location>
    <ligand>
        <name>Fe cation</name>
        <dbReference type="ChEBI" id="CHEBI:24875"/>
    </ligand>
</feature>
<evidence type="ECO:0000256" key="3">
    <source>
        <dbReference type="ARBA" id="ARBA00022898"/>
    </source>
</evidence>
<dbReference type="PRINTS" id="PR01576">
    <property type="entry name" value="PDEFORMYLASE"/>
</dbReference>
<evidence type="ECO:0000313" key="7">
    <source>
        <dbReference type="EMBL" id="MDC8014126.1"/>
    </source>
</evidence>
<dbReference type="HAMAP" id="MF_00163">
    <property type="entry name" value="Pep_deformylase"/>
    <property type="match status" value="1"/>
</dbReference>
<comment type="catalytic activity">
    <reaction evidence="5">
        <text>N-terminal N-formyl-L-methionyl-[peptide] + H2O = N-terminal L-methionyl-[peptide] + formate</text>
        <dbReference type="Rhea" id="RHEA:24420"/>
        <dbReference type="Rhea" id="RHEA-COMP:10639"/>
        <dbReference type="Rhea" id="RHEA-COMP:10640"/>
        <dbReference type="ChEBI" id="CHEBI:15377"/>
        <dbReference type="ChEBI" id="CHEBI:15740"/>
        <dbReference type="ChEBI" id="CHEBI:49298"/>
        <dbReference type="ChEBI" id="CHEBI:64731"/>
        <dbReference type="EC" id="3.5.1.88"/>
    </reaction>
</comment>
<gene>
    <name evidence="5" type="primary">def</name>
    <name evidence="7" type="ORF">OD750_016395</name>
</gene>
<evidence type="ECO:0000259" key="6">
    <source>
        <dbReference type="Pfam" id="PF00291"/>
    </source>
</evidence>
<dbReference type="Gene3D" id="3.40.50.1100">
    <property type="match status" value="2"/>
</dbReference>
<dbReference type="GO" id="GO:0003941">
    <property type="term" value="F:L-serine ammonia-lyase activity"/>
    <property type="evidence" value="ECO:0007669"/>
    <property type="project" value="TreeGrafter"/>
</dbReference>
<dbReference type="InterPro" id="IPR036821">
    <property type="entry name" value="Peptide_deformylase_sf"/>
</dbReference>
<dbReference type="GO" id="GO:0006412">
    <property type="term" value="P:translation"/>
    <property type="evidence" value="ECO:0007669"/>
    <property type="project" value="UniProtKB-UniRule"/>
</dbReference>
<dbReference type="EMBL" id="JAOVZO020000018">
    <property type="protein sequence ID" value="MDC8014126.1"/>
    <property type="molecule type" value="Genomic_DNA"/>
</dbReference>
<dbReference type="RefSeq" id="WP_263541765.1">
    <property type="nucleotide sequence ID" value="NZ_JAOVZO020000018.1"/>
</dbReference>
<keyword evidence="5" id="KW-0648">Protein biosynthesis</keyword>
<comment type="cofactor">
    <cofactor evidence="1">
        <name>pyridoxal 5'-phosphate</name>
        <dbReference type="ChEBI" id="CHEBI:597326"/>
    </cofactor>
</comment>
<dbReference type="GO" id="GO:0046872">
    <property type="term" value="F:metal ion binding"/>
    <property type="evidence" value="ECO:0007669"/>
    <property type="project" value="UniProtKB-KW"/>
</dbReference>
<dbReference type="SUPFAM" id="SSF53686">
    <property type="entry name" value="Tryptophan synthase beta subunit-like PLP-dependent enzymes"/>
    <property type="match status" value="1"/>
</dbReference>
<dbReference type="GO" id="GO:0042586">
    <property type="term" value="F:peptide deformylase activity"/>
    <property type="evidence" value="ECO:0007669"/>
    <property type="project" value="UniProtKB-UniRule"/>
</dbReference>
<dbReference type="PANTHER" id="PTHR48078">
    <property type="entry name" value="THREONINE DEHYDRATASE, MITOCHONDRIAL-RELATED"/>
    <property type="match status" value="1"/>
</dbReference>
<evidence type="ECO:0000256" key="4">
    <source>
        <dbReference type="ARBA" id="ARBA00023239"/>
    </source>
</evidence>
<keyword evidence="4" id="KW-0456">Lyase</keyword>
<sequence length="500" mass="53772">MSAEASTLYVSARPILTDTDARLRRAAEPVAALDDAVVHDAAALAATLSAFRRRHGYGRAIAAPQIGIARRMLALDLGAGPIVLVNPEITWRSDETFELWDDCFSVPDRLVRVRRHRSISLDYRDAQFRRRRWERLPSDLAELLQHEIDHLDGVLMTDRAAGPDSIRPMSERARLVDAQRPAHRLSLDRIVEASHRIDPAFVQSPQFVSAPLSQALNCTLMLKVETVNPIRSFKGRGADYFVARRVDAGDRRALICASAGNFGQALACAGSKYDIPVVVFAARNANALKIERMRALGADVRLEGADFDAAKDAARLLARAVGTDLVEDGLAPAISEGAGTIALELLARDDAYDAVVVPLGNGALINGMARWIKAVSPATRVVGVVASGATAMAESWRAGRSIERARTDTIADGIAVRVPVREALADMQGLVDDVLAVDDDVLIDAMRRVHAHHGLVIEPAGAAGLAALIAHAPLFAQQRVATVLAGGNLTAPQVRCWLVG</sequence>
<dbReference type="GO" id="GO:0006565">
    <property type="term" value="P:L-serine catabolic process"/>
    <property type="evidence" value="ECO:0007669"/>
    <property type="project" value="TreeGrafter"/>
</dbReference>
<dbReference type="InterPro" id="IPR036052">
    <property type="entry name" value="TrpB-like_PALP_sf"/>
</dbReference>
<evidence type="ECO:0000313" key="8">
    <source>
        <dbReference type="Proteomes" id="UP001139971"/>
    </source>
</evidence>
<comment type="function">
    <text evidence="5">Removes the formyl group from the N-terminal Met of newly synthesized proteins. Requires at least a dipeptide for an efficient rate of reaction. N-terminal L-methionine is a prerequisite for activity but the enzyme has broad specificity at other positions.</text>
</comment>
<dbReference type="Pfam" id="PF00291">
    <property type="entry name" value="PALP"/>
    <property type="match status" value="1"/>
</dbReference>
<keyword evidence="8" id="KW-1185">Reference proteome</keyword>
<reference evidence="7" key="1">
    <citation type="submission" date="2023-02" db="EMBL/GenBank/DDBJ databases">
        <title>Tahibacter soli sp. nov. isolated from soil.</title>
        <authorList>
            <person name="Baek J.H."/>
            <person name="Lee J.K."/>
            <person name="Choi D.G."/>
            <person name="Jeon C.O."/>
        </authorList>
    </citation>
    <scope>NUCLEOTIDE SEQUENCE</scope>
    <source>
        <strain evidence="7">BL</strain>
    </source>
</reference>
<dbReference type="Gene3D" id="3.90.45.10">
    <property type="entry name" value="Peptide deformylase"/>
    <property type="match status" value="1"/>
</dbReference>
<feature type="binding site" evidence="5">
    <location>
        <position position="150"/>
    </location>
    <ligand>
        <name>Fe cation</name>
        <dbReference type="ChEBI" id="CHEBI:24875"/>
    </ligand>
</feature>
<evidence type="ECO:0000256" key="1">
    <source>
        <dbReference type="ARBA" id="ARBA00001933"/>
    </source>
</evidence>
<comment type="caution">
    <text evidence="7">The sequence shown here is derived from an EMBL/GenBank/DDBJ whole genome shotgun (WGS) entry which is preliminary data.</text>
</comment>
<dbReference type="PANTHER" id="PTHR48078:SF17">
    <property type="entry name" value="THREONINE DEHYDRATASE"/>
    <property type="match status" value="1"/>
</dbReference>
<dbReference type="InterPro" id="IPR001926">
    <property type="entry name" value="TrpB-like_PALP"/>
</dbReference>